<dbReference type="GO" id="GO:0006430">
    <property type="term" value="P:lysyl-tRNA aminoacylation"/>
    <property type="evidence" value="ECO:0007669"/>
    <property type="project" value="TreeGrafter"/>
</dbReference>
<dbReference type="EMBL" id="MTEJ01000311">
    <property type="protein sequence ID" value="OQX04978.1"/>
    <property type="molecule type" value="Genomic_DNA"/>
</dbReference>
<comment type="caution">
    <text evidence="13">The sequence shown here is derived from an EMBL/GenBank/DDBJ whole genome shotgun (WGS) entry which is preliminary data.</text>
</comment>
<evidence type="ECO:0000256" key="9">
    <source>
        <dbReference type="ARBA" id="ARBA00023146"/>
    </source>
</evidence>
<comment type="catalytic activity">
    <reaction evidence="11">
        <text>tRNA(Lys) + L-lysine + ATP = L-lysyl-tRNA(Lys) + AMP + diphosphate</text>
        <dbReference type="Rhea" id="RHEA:20792"/>
        <dbReference type="Rhea" id="RHEA-COMP:9696"/>
        <dbReference type="Rhea" id="RHEA-COMP:9697"/>
        <dbReference type="ChEBI" id="CHEBI:30616"/>
        <dbReference type="ChEBI" id="CHEBI:32551"/>
        <dbReference type="ChEBI" id="CHEBI:33019"/>
        <dbReference type="ChEBI" id="CHEBI:78442"/>
        <dbReference type="ChEBI" id="CHEBI:78529"/>
        <dbReference type="ChEBI" id="CHEBI:456215"/>
        <dbReference type="EC" id="6.1.1.6"/>
    </reaction>
</comment>
<dbReference type="InterPro" id="IPR044136">
    <property type="entry name" value="Lys-tRNA-ligase_II_N"/>
</dbReference>
<keyword evidence="5" id="KW-0479">Metal-binding</keyword>
<keyword evidence="3" id="KW-0963">Cytoplasm</keyword>
<dbReference type="Gene3D" id="2.40.50.140">
    <property type="entry name" value="Nucleic acid-binding proteins"/>
    <property type="match status" value="1"/>
</dbReference>
<keyword evidence="7" id="KW-0067">ATP-binding</keyword>
<dbReference type="InterPro" id="IPR004365">
    <property type="entry name" value="NA-bd_OB_tRNA"/>
</dbReference>
<protein>
    <recommendedName>
        <fullName evidence="2">lysine--tRNA ligase</fullName>
        <ecNumber evidence="2">6.1.1.6</ecNumber>
    </recommendedName>
    <alternativeName>
        <fullName evidence="10">Lysyl-tRNA synthetase</fullName>
    </alternativeName>
</protein>
<evidence type="ECO:0000256" key="8">
    <source>
        <dbReference type="ARBA" id="ARBA00022917"/>
    </source>
</evidence>
<feature type="non-terminal residue" evidence="13">
    <location>
        <position position="147"/>
    </location>
</feature>
<reference evidence="13 14" key="1">
    <citation type="submission" date="2017-01" db="EMBL/GenBank/DDBJ databases">
        <title>Novel large sulfur bacteria in the metagenomes of groundwater-fed chemosynthetic microbial mats in the Lake Huron basin.</title>
        <authorList>
            <person name="Sharrar A.M."/>
            <person name="Flood B.E."/>
            <person name="Bailey J.V."/>
            <person name="Jones D.S."/>
            <person name="Biddanda B."/>
            <person name="Ruberg S.A."/>
            <person name="Marcus D.N."/>
            <person name="Dick G.J."/>
        </authorList>
    </citation>
    <scope>NUCLEOTIDE SEQUENCE [LARGE SCALE GENOMIC DNA]</scope>
    <source>
        <strain evidence="13">A8</strain>
    </source>
</reference>
<dbReference type="EC" id="6.1.1.6" evidence="2"/>
<evidence type="ECO:0000259" key="12">
    <source>
        <dbReference type="Pfam" id="PF01336"/>
    </source>
</evidence>
<dbReference type="PANTHER" id="PTHR42918:SF15">
    <property type="entry name" value="LYSINE--TRNA LIGASE, CHLOROPLASTIC_MITOCHONDRIAL"/>
    <property type="match status" value="1"/>
</dbReference>
<gene>
    <name evidence="13" type="ORF">BWK73_34755</name>
</gene>
<evidence type="ECO:0000313" key="13">
    <source>
        <dbReference type="EMBL" id="OQX04978.1"/>
    </source>
</evidence>
<sequence>MSEHELHHDDNKLITQRREKLAVLREQGVPFPNDVVREHKAADLQTQYGEYEKPWFEENPVEVTVAGRMMLKRVMGKASFATLSDTSGRIQLYTQKNVLGDAVFEAYTHWDLGDIVWASGTLFKTQTGELSVKVKEIRLLTKSLRPL</sequence>
<dbReference type="AlphaFoldDB" id="A0A1Y1QG97"/>
<dbReference type="SUPFAM" id="SSF50249">
    <property type="entry name" value="Nucleic acid-binding proteins"/>
    <property type="match status" value="1"/>
</dbReference>
<dbReference type="GO" id="GO:0000049">
    <property type="term" value="F:tRNA binding"/>
    <property type="evidence" value="ECO:0007669"/>
    <property type="project" value="TreeGrafter"/>
</dbReference>
<dbReference type="GO" id="GO:0005524">
    <property type="term" value="F:ATP binding"/>
    <property type="evidence" value="ECO:0007669"/>
    <property type="project" value="UniProtKB-KW"/>
</dbReference>
<evidence type="ECO:0000256" key="3">
    <source>
        <dbReference type="ARBA" id="ARBA00022490"/>
    </source>
</evidence>
<dbReference type="FunFam" id="2.40.50.140:FF:000024">
    <property type="entry name" value="Lysine--tRNA ligase"/>
    <property type="match status" value="1"/>
</dbReference>
<evidence type="ECO:0000256" key="10">
    <source>
        <dbReference type="ARBA" id="ARBA00030563"/>
    </source>
</evidence>
<name>A0A1Y1QG97_9GAMM</name>
<evidence type="ECO:0000256" key="5">
    <source>
        <dbReference type="ARBA" id="ARBA00022723"/>
    </source>
</evidence>
<dbReference type="GO" id="GO:0005829">
    <property type="term" value="C:cytosol"/>
    <property type="evidence" value="ECO:0007669"/>
    <property type="project" value="TreeGrafter"/>
</dbReference>
<dbReference type="CDD" id="cd04322">
    <property type="entry name" value="LysRS_N"/>
    <property type="match status" value="1"/>
</dbReference>
<dbReference type="Pfam" id="PF01336">
    <property type="entry name" value="tRNA_anti-codon"/>
    <property type="match status" value="1"/>
</dbReference>
<keyword evidence="6" id="KW-0547">Nucleotide-binding</keyword>
<evidence type="ECO:0000256" key="2">
    <source>
        <dbReference type="ARBA" id="ARBA00013166"/>
    </source>
</evidence>
<evidence type="ECO:0000256" key="6">
    <source>
        <dbReference type="ARBA" id="ARBA00022741"/>
    </source>
</evidence>
<evidence type="ECO:0000313" key="14">
    <source>
        <dbReference type="Proteomes" id="UP000192491"/>
    </source>
</evidence>
<evidence type="ECO:0000256" key="7">
    <source>
        <dbReference type="ARBA" id="ARBA00022840"/>
    </source>
</evidence>
<accession>A0A1Y1QG97</accession>
<dbReference type="GO" id="GO:0046872">
    <property type="term" value="F:metal ion binding"/>
    <property type="evidence" value="ECO:0007669"/>
    <property type="project" value="UniProtKB-KW"/>
</dbReference>
<dbReference type="InterPro" id="IPR012340">
    <property type="entry name" value="NA-bd_OB-fold"/>
</dbReference>
<keyword evidence="8" id="KW-0648">Protein biosynthesis</keyword>
<evidence type="ECO:0000256" key="11">
    <source>
        <dbReference type="ARBA" id="ARBA00048573"/>
    </source>
</evidence>
<keyword evidence="9" id="KW-0030">Aminoacyl-tRNA synthetase</keyword>
<keyword evidence="4 13" id="KW-0436">Ligase</keyword>
<evidence type="ECO:0000256" key="1">
    <source>
        <dbReference type="ARBA" id="ARBA00008226"/>
    </source>
</evidence>
<comment type="similarity">
    <text evidence="1">Belongs to the class-II aminoacyl-tRNA synthetase family.</text>
</comment>
<feature type="domain" description="OB" evidence="12">
    <location>
        <begin position="63"/>
        <end position="140"/>
    </location>
</feature>
<proteinExistence type="inferred from homology"/>
<dbReference type="GO" id="GO:0004824">
    <property type="term" value="F:lysine-tRNA ligase activity"/>
    <property type="evidence" value="ECO:0007669"/>
    <property type="project" value="UniProtKB-EC"/>
</dbReference>
<dbReference type="Proteomes" id="UP000192491">
    <property type="component" value="Unassembled WGS sequence"/>
</dbReference>
<dbReference type="PANTHER" id="PTHR42918">
    <property type="entry name" value="LYSYL-TRNA SYNTHETASE"/>
    <property type="match status" value="1"/>
</dbReference>
<evidence type="ECO:0000256" key="4">
    <source>
        <dbReference type="ARBA" id="ARBA00022598"/>
    </source>
</evidence>
<organism evidence="13 14">
    <name type="scientific">Thiothrix lacustris</name>
    <dbReference type="NCBI Taxonomy" id="525917"/>
    <lineage>
        <taxon>Bacteria</taxon>
        <taxon>Pseudomonadati</taxon>
        <taxon>Pseudomonadota</taxon>
        <taxon>Gammaproteobacteria</taxon>
        <taxon>Thiotrichales</taxon>
        <taxon>Thiotrichaceae</taxon>
        <taxon>Thiothrix</taxon>
    </lineage>
</organism>